<evidence type="ECO:0000256" key="3">
    <source>
        <dbReference type="ARBA" id="ARBA00022525"/>
    </source>
</evidence>
<evidence type="ECO:0000256" key="6">
    <source>
        <dbReference type="ARBA" id="ARBA00023157"/>
    </source>
</evidence>
<dbReference type="Pfam" id="PF07732">
    <property type="entry name" value="Cu-oxidase_3"/>
    <property type="match status" value="2"/>
</dbReference>
<name>A0A672IEP2_SALFA</name>
<evidence type="ECO:0000256" key="1">
    <source>
        <dbReference type="ARBA" id="ARBA00004613"/>
    </source>
</evidence>
<dbReference type="PANTHER" id="PTHR46806:SF10">
    <property type="entry name" value="COAGULATION FACTOR V"/>
    <property type="match status" value="1"/>
</dbReference>
<feature type="domain" description="F5/8 type C" evidence="10">
    <location>
        <begin position="1245"/>
        <end position="1402"/>
    </location>
</feature>
<dbReference type="Gene3D" id="2.60.40.420">
    <property type="entry name" value="Cupredoxins - blue copper proteins"/>
    <property type="match status" value="5"/>
</dbReference>
<reference evidence="11" key="2">
    <citation type="submission" date="2025-08" db="UniProtKB">
        <authorList>
            <consortium name="Ensembl"/>
        </authorList>
    </citation>
    <scope>IDENTIFICATION</scope>
</reference>
<comment type="subcellular location">
    <subcellularLocation>
        <location evidence="1">Secreted</location>
    </subcellularLocation>
</comment>
<dbReference type="GO" id="GO:0005576">
    <property type="term" value="C:extracellular region"/>
    <property type="evidence" value="ECO:0007669"/>
    <property type="project" value="UniProtKB-SubCell"/>
</dbReference>
<dbReference type="PANTHER" id="PTHR46806">
    <property type="entry name" value="F5/8 TYPE C DOMAIN-CONTAINING PROTEIN"/>
    <property type="match status" value="1"/>
</dbReference>
<accession>A0A672IEP2</accession>
<dbReference type="OMA" id="HWEPRLA"/>
<dbReference type="SUPFAM" id="SSF49785">
    <property type="entry name" value="Galactose-binding domain-like"/>
    <property type="match status" value="2"/>
</dbReference>
<gene>
    <name evidence="11" type="primary">f5</name>
</gene>
<keyword evidence="4" id="KW-0677">Repeat</keyword>
<evidence type="ECO:0000256" key="4">
    <source>
        <dbReference type="ARBA" id="ARBA00022737"/>
    </source>
</evidence>
<reference evidence="11" key="3">
    <citation type="submission" date="2025-09" db="UniProtKB">
        <authorList>
            <consortium name="Ensembl"/>
        </authorList>
    </citation>
    <scope>IDENTIFICATION</scope>
</reference>
<dbReference type="FunFam" id="2.60.120.260:FF:000002">
    <property type="entry name" value="Coagulation factor VIII"/>
    <property type="match status" value="2"/>
</dbReference>
<evidence type="ECO:0000256" key="5">
    <source>
        <dbReference type="ARBA" id="ARBA00022837"/>
    </source>
</evidence>
<evidence type="ECO:0000256" key="2">
    <source>
        <dbReference type="ARBA" id="ARBA00010609"/>
    </source>
</evidence>
<dbReference type="PROSITE" id="PS01285">
    <property type="entry name" value="FA58C_1"/>
    <property type="match status" value="2"/>
</dbReference>
<evidence type="ECO:0000313" key="12">
    <source>
        <dbReference type="Proteomes" id="UP000472267"/>
    </source>
</evidence>
<keyword evidence="6 8" id="KW-1015">Disulfide bond</keyword>
<dbReference type="PIRSF" id="PIRSF000354">
    <property type="entry name" value="Factors_V_VIII"/>
    <property type="match status" value="1"/>
</dbReference>
<dbReference type="FunFam" id="2.60.40.420:FF:000028">
    <property type="entry name" value="Ceruloplasmin"/>
    <property type="match status" value="2"/>
</dbReference>
<organism evidence="11 12">
    <name type="scientific">Salarias fasciatus</name>
    <name type="common">Jewelled blenny</name>
    <name type="synonym">Blennius fasciatus</name>
    <dbReference type="NCBI Taxonomy" id="181472"/>
    <lineage>
        <taxon>Eukaryota</taxon>
        <taxon>Metazoa</taxon>
        <taxon>Chordata</taxon>
        <taxon>Craniata</taxon>
        <taxon>Vertebrata</taxon>
        <taxon>Euteleostomi</taxon>
        <taxon>Actinopterygii</taxon>
        <taxon>Neopterygii</taxon>
        <taxon>Teleostei</taxon>
        <taxon>Neoteleostei</taxon>
        <taxon>Acanthomorphata</taxon>
        <taxon>Ovalentaria</taxon>
        <taxon>Blenniimorphae</taxon>
        <taxon>Blenniiformes</taxon>
        <taxon>Blennioidei</taxon>
        <taxon>Blenniidae</taxon>
        <taxon>Salariinae</taxon>
        <taxon>Salarias</taxon>
    </lineage>
</organism>
<evidence type="ECO:0000313" key="11">
    <source>
        <dbReference type="Ensembl" id="ENSSFAP00005039405.1"/>
    </source>
</evidence>
<dbReference type="SUPFAM" id="SSF49503">
    <property type="entry name" value="Cupredoxins"/>
    <property type="match status" value="5"/>
</dbReference>
<dbReference type="GO" id="GO:0005507">
    <property type="term" value="F:copper ion binding"/>
    <property type="evidence" value="ECO:0007669"/>
    <property type="project" value="InterPro"/>
</dbReference>
<evidence type="ECO:0000256" key="7">
    <source>
        <dbReference type="ARBA" id="ARBA00023180"/>
    </source>
</evidence>
<keyword evidence="5" id="KW-0106">Calcium</keyword>
<sequence length="1405" mass="157960">FCKFEGGGASLGPPSASKCVGLATRAGSVWASQSDSAGVTQKAGGDFLSASAGLLGPTLRAEVGDTVVVTFRNMASGAHSIHPHGVAYGKQSEGAHYFDNTSQKEKEDDVVPPGGQHVYSWEVQQDVSPQAGDPACLTYSYVSHQHVVEDFNSGLIGALLVCKAGSLDESGMQVGVQHELVFLFGVFDEAASRFRPGDYSSDGHVKYTINGYSKGALPGRCERTHGSHTDQFHFTILLGFNTFSVKFYTSNFPAPVPGFPGSQNRQNGRERCVVCVVCVVRVAGGMHAFVDVEKCDDFQAPRRRLTIAQKRESREWKYYIAAEEVTWDYAPDVHEDFKLQYLTRSATRIGSKYKKAVYSLYTNESFSERLETRKRRDELGILGPVIRAQIRDIVFKNMASRPYSIYPHGLTIEKSEEGVNYPDGGTGNHSHGVLPGETHTYVWRVVEEDEPLPGDSRCLTRVYHSAVDTPRDIASGLIGPILICKSLCAIPQLKADKEQHAMFAVFDENKSWYLEDNIRQYCDRSKPVNSFAAINGYSFETGPLLGFCNGEVATWHVSSIGAQDYIQTATFYGHPFELNERVEDILSLYPMTGETISMDMENIGEPGRARDSQSPDLQSTYPYDYTEKLPTKEFTVWSPPSLVDIKKEEEEKKEQPPPVSSNSGSDMDTLMYPQARSGLPFSPRGFNPGMSPRGSRPAGPQPFSDEEELVNMPVVIGVPRPDFSDYELYVPGGEPDHLGLDEQDVKANEYEYVMYKDPYSSHEDIKNLNLDETAKYYLKLSGPNVKTYFIAAEEVEWDYAGYGNKRPEKTQQQKRETKFTKVVFRGYLDASFNTPDIRGEIDEHLGILGPVIKAEVGQNIMVVFKNKASRPYSLHPNGVSYTKQTEGLSYEDGSKYWYKYDNEVQPNTTFTYLWKVGESVGPKPEESDCRTWAYYSGVNPERDIHSGLIGPLLVCKKGTMEKKSLNTREFMLLFMTFDESQSWYYMENREILHRKIRFCGPSIHLIRASPINGIIHSLKGLRMYAKQLAYWHLINMGPPKDVHTVHFHGQTFIHKKTSSHRQAVFPLLPGETRTTVWTSGPSNGRFGTQAACLTLPSFCSPNVTQLKTFLSLFEGYWEPHLARLNKQGKYNAWSTEQNNSWIQVDFQRPVVISQVATQGAKQMFHSQYVTKYSISYSNDRRKWIFYKGDSRDFRKVGGALTSSYGTKKNTFFPPVVGRFVRLHPLTWYNTATVRMEFYGCELDGCSVPLGMETRLIEDHMIKASSMATSWYSGPWKPSLARLNLQGTINAWRAKYNDMNQWLQVELPQVKKITGIITQGAKSLGSEMYGEPSPLQSRQAASPPPPPPPGSTFALSLQVFKGNMDNNDHVRNYIYPPIFSRFIRIVPKSWIGSITMRIELLGCDFE</sequence>
<dbReference type="Ensembl" id="ENSSFAT00005040864.1">
    <property type="protein sequence ID" value="ENSSFAP00005039405.1"/>
    <property type="gene ID" value="ENSSFAG00005019710.1"/>
</dbReference>
<dbReference type="Pfam" id="PF00754">
    <property type="entry name" value="F5_F8_type_C"/>
    <property type="match status" value="2"/>
</dbReference>
<dbReference type="GO" id="GO:0005886">
    <property type="term" value="C:plasma membrane"/>
    <property type="evidence" value="ECO:0007669"/>
    <property type="project" value="TreeGrafter"/>
</dbReference>
<dbReference type="PROSITE" id="PS50022">
    <property type="entry name" value="FA58C_3"/>
    <property type="match status" value="2"/>
</dbReference>
<evidence type="ECO:0000256" key="9">
    <source>
        <dbReference type="SAM" id="MobiDB-lite"/>
    </source>
</evidence>
<proteinExistence type="inferred from homology"/>
<dbReference type="Gene3D" id="2.60.120.260">
    <property type="entry name" value="Galactose-binding domain-like"/>
    <property type="match status" value="2"/>
</dbReference>
<dbReference type="InterPro" id="IPR024715">
    <property type="entry name" value="Factor_5/8-like"/>
</dbReference>
<dbReference type="InterPro" id="IPR050633">
    <property type="entry name" value="Neuropilin_MCO_CoagFactor"/>
</dbReference>
<dbReference type="GO" id="GO:0038023">
    <property type="term" value="F:signaling receptor activity"/>
    <property type="evidence" value="ECO:0007669"/>
    <property type="project" value="TreeGrafter"/>
</dbReference>
<evidence type="ECO:0000259" key="10">
    <source>
        <dbReference type="PROSITE" id="PS50022"/>
    </source>
</evidence>
<feature type="disulfide bond" evidence="8">
    <location>
        <begin position="929"/>
        <end position="955"/>
    </location>
</feature>
<feature type="region of interest" description="Disordered" evidence="9">
    <location>
        <begin position="601"/>
        <end position="621"/>
    </location>
</feature>
<keyword evidence="3" id="KW-0964">Secreted</keyword>
<dbReference type="InterPro" id="IPR011707">
    <property type="entry name" value="Cu-oxidase-like_N"/>
</dbReference>
<reference evidence="11" key="1">
    <citation type="submission" date="2019-06" db="EMBL/GenBank/DDBJ databases">
        <authorList>
            <consortium name="Wellcome Sanger Institute Data Sharing"/>
        </authorList>
    </citation>
    <scope>NUCLEOTIDE SEQUENCE [LARGE SCALE GENOMIC DNA]</scope>
</reference>
<keyword evidence="7" id="KW-0325">Glycoprotein</keyword>
<protein>
    <submittedName>
        <fullName evidence="11">Coagulation factor V</fullName>
    </submittedName>
</protein>
<feature type="region of interest" description="Disordered" evidence="9">
    <location>
        <begin position="1326"/>
        <end position="1350"/>
    </location>
</feature>
<feature type="disulfide bond" evidence="8">
    <location>
        <begin position="1099"/>
        <end position="1240"/>
    </location>
</feature>
<evidence type="ECO:0000256" key="8">
    <source>
        <dbReference type="PIRSR" id="PIRSR000354-1"/>
    </source>
</evidence>
<dbReference type="Proteomes" id="UP000472267">
    <property type="component" value="Chromosome 16"/>
</dbReference>
<feature type="region of interest" description="Disordered" evidence="9">
    <location>
        <begin position="647"/>
        <end position="705"/>
    </location>
</feature>
<dbReference type="CDD" id="cd00057">
    <property type="entry name" value="FA58C"/>
    <property type="match status" value="2"/>
</dbReference>
<keyword evidence="12" id="KW-1185">Reference proteome</keyword>
<dbReference type="InterPro" id="IPR008979">
    <property type="entry name" value="Galactose-bd-like_sf"/>
</dbReference>
<dbReference type="InterPro" id="IPR008972">
    <property type="entry name" value="Cupredoxin"/>
</dbReference>
<dbReference type="SMART" id="SM00231">
    <property type="entry name" value="FA58C"/>
    <property type="match status" value="2"/>
</dbReference>
<dbReference type="PROSITE" id="PS01286">
    <property type="entry name" value="FA58C_2"/>
    <property type="match status" value="1"/>
</dbReference>
<dbReference type="InterPro" id="IPR000421">
    <property type="entry name" value="FA58C"/>
</dbReference>
<feature type="domain" description="F5/8 type C" evidence="10">
    <location>
        <begin position="1088"/>
        <end position="1240"/>
    </location>
</feature>
<comment type="similarity">
    <text evidence="2">Belongs to the multicopper oxidase family.</text>
</comment>